<dbReference type="Gene3D" id="1.10.10.10">
    <property type="entry name" value="Winged helix-like DNA-binding domain superfamily/Winged helix DNA-binding domain"/>
    <property type="match status" value="1"/>
</dbReference>
<dbReference type="SMART" id="SM00347">
    <property type="entry name" value="HTH_MARR"/>
    <property type="match status" value="1"/>
</dbReference>
<dbReference type="Pfam" id="PF01047">
    <property type="entry name" value="MarR"/>
    <property type="match status" value="1"/>
</dbReference>
<dbReference type="PANTHER" id="PTHR42756">
    <property type="entry name" value="TRANSCRIPTIONAL REGULATOR, MARR"/>
    <property type="match status" value="1"/>
</dbReference>
<organism evidence="5 6">
    <name type="scientific">Paenibacillus hexagrammi</name>
    <dbReference type="NCBI Taxonomy" id="2908839"/>
    <lineage>
        <taxon>Bacteria</taxon>
        <taxon>Bacillati</taxon>
        <taxon>Bacillota</taxon>
        <taxon>Bacilli</taxon>
        <taxon>Bacillales</taxon>
        <taxon>Paenibacillaceae</taxon>
        <taxon>Paenibacillus</taxon>
    </lineage>
</organism>
<dbReference type="InterPro" id="IPR000835">
    <property type="entry name" value="HTH_MarR-typ"/>
</dbReference>
<evidence type="ECO:0000313" key="5">
    <source>
        <dbReference type="EMBL" id="UJF33779.1"/>
    </source>
</evidence>
<dbReference type="SUPFAM" id="SSF46785">
    <property type="entry name" value="Winged helix' DNA-binding domain"/>
    <property type="match status" value="1"/>
</dbReference>
<keyword evidence="3" id="KW-0804">Transcription</keyword>
<dbReference type="PROSITE" id="PS50995">
    <property type="entry name" value="HTH_MARR_2"/>
    <property type="match status" value="1"/>
</dbReference>
<keyword evidence="2" id="KW-0238">DNA-binding</keyword>
<sequence length="144" mass="16540">MDQIRLTELVGHWLKLTYRNLSNYLDSRLQEYDLTSSQLGVLMLLWEQEGVTQKEIQTAVGVRSASLTFLIKGLDQKGLIVRKTDELDTRLNRVFLTEKSRALKEDCLQLVMETENKLAQGVELGKIEEMVGILKQCNKNILDE</sequence>
<reference evidence="5 6" key="1">
    <citation type="journal article" date="2024" name="Int. J. Syst. Evol. Microbiol.">
        <title>Paenibacillus hexagrammi sp. nov., a novel bacterium isolated from the gut content of Hexagrammos agrammus.</title>
        <authorList>
            <person name="Jung H.K."/>
            <person name="Kim D.G."/>
            <person name="Zin H."/>
            <person name="Park J."/>
            <person name="Jung H."/>
            <person name="Kim Y.O."/>
            <person name="Kong H.J."/>
            <person name="Kim J.W."/>
            <person name="Kim Y.S."/>
        </authorList>
    </citation>
    <scope>NUCLEOTIDE SEQUENCE [LARGE SCALE GENOMIC DNA]</scope>
    <source>
        <strain evidence="5 6">YPD9-1</strain>
    </source>
</reference>
<proteinExistence type="predicted"/>
<dbReference type="EMBL" id="CP090978">
    <property type="protein sequence ID" value="UJF33779.1"/>
    <property type="molecule type" value="Genomic_DNA"/>
</dbReference>
<dbReference type="InterPro" id="IPR036388">
    <property type="entry name" value="WH-like_DNA-bd_sf"/>
</dbReference>
<evidence type="ECO:0000256" key="1">
    <source>
        <dbReference type="ARBA" id="ARBA00023015"/>
    </source>
</evidence>
<dbReference type="PRINTS" id="PR00598">
    <property type="entry name" value="HTHMARR"/>
</dbReference>
<accession>A0ABY3SIC8</accession>
<name>A0ABY3SIC8_9BACL</name>
<dbReference type="Proteomes" id="UP001649230">
    <property type="component" value="Chromosome"/>
</dbReference>
<gene>
    <name evidence="5" type="ORF">L0M14_00465</name>
</gene>
<evidence type="ECO:0000256" key="2">
    <source>
        <dbReference type="ARBA" id="ARBA00023125"/>
    </source>
</evidence>
<keyword evidence="6" id="KW-1185">Reference proteome</keyword>
<protein>
    <submittedName>
        <fullName evidence="5">MarR family transcriptional regulator</fullName>
    </submittedName>
</protein>
<feature type="domain" description="HTH marR-type" evidence="4">
    <location>
        <begin position="7"/>
        <end position="139"/>
    </location>
</feature>
<evidence type="ECO:0000256" key="3">
    <source>
        <dbReference type="ARBA" id="ARBA00023163"/>
    </source>
</evidence>
<dbReference type="RefSeq" id="WP_235120170.1">
    <property type="nucleotide sequence ID" value="NZ_CP090978.1"/>
</dbReference>
<evidence type="ECO:0000259" key="4">
    <source>
        <dbReference type="PROSITE" id="PS50995"/>
    </source>
</evidence>
<keyword evidence="1" id="KW-0805">Transcription regulation</keyword>
<dbReference type="InterPro" id="IPR036390">
    <property type="entry name" value="WH_DNA-bd_sf"/>
</dbReference>
<dbReference type="PANTHER" id="PTHR42756:SF1">
    <property type="entry name" value="TRANSCRIPTIONAL REPRESSOR OF EMRAB OPERON"/>
    <property type="match status" value="1"/>
</dbReference>
<evidence type="ECO:0000313" key="6">
    <source>
        <dbReference type="Proteomes" id="UP001649230"/>
    </source>
</evidence>